<dbReference type="FunFam" id="3.10.20.370:FF:000001">
    <property type="entry name" value="Retrovirus-related Pol polyprotein from transposon 17.6-like protein"/>
    <property type="match status" value="1"/>
</dbReference>
<dbReference type="InterPro" id="IPR043502">
    <property type="entry name" value="DNA/RNA_pol_sf"/>
</dbReference>
<evidence type="ECO:0000256" key="6">
    <source>
        <dbReference type="ARBA" id="ARBA00022918"/>
    </source>
</evidence>
<evidence type="ECO:0000256" key="1">
    <source>
        <dbReference type="ARBA" id="ARBA00022679"/>
    </source>
</evidence>
<evidence type="ECO:0000256" key="3">
    <source>
        <dbReference type="ARBA" id="ARBA00022722"/>
    </source>
</evidence>
<dbReference type="SUPFAM" id="SSF56672">
    <property type="entry name" value="DNA/RNA polymerases"/>
    <property type="match status" value="1"/>
</dbReference>
<evidence type="ECO:0000256" key="2">
    <source>
        <dbReference type="ARBA" id="ARBA00022695"/>
    </source>
</evidence>
<dbReference type="PANTHER" id="PTHR46148">
    <property type="entry name" value="CHROMO DOMAIN-CONTAINING PROTEIN"/>
    <property type="match status" value="1"/>
</dbReference>
<reference evidence="10" key="1">
    <citation type="submission" date="2023-08" db="EMBL/GenBank/DDBJ databases">
        <title>A de novo genome assembly of Solanum verrucosum Schlechtendal, a Mexican diploid species geographically isolated from the other diploid A-genome species in potato relatives.</title>
        <authorList>
            <person name="Hosaka K."/>
        </authorList>
    </citation>
    <scope>NUCLEOTIDE SEQUENCE</scope>
    <source>
        <tissue evidence="10">Young leaves</tissue>
    </source>
</reference>
<dbReference type="InterPro" id="IPR016197">
    <property type="entry name" value="Chromo-like_dom_sf"/>
</dbReference>
<dbReference type="InterPro" id="IPR056924">
    <property type="entry name" value="SH3_Tf2-1"/>
</dbReference>
<dbReference type="GO" id="GO:0003964">
    <property type="term" value="F:RNA-directed DNA polymerase activity"/>
    <property type="evidence" value="ECO:0007669"/>
    <property type="project" value="UniProtKB-KW"/>
</dbReference>
<evidence type="ECO:0000259" key="8">
    <source>
        <dbReference type="Pfam" id="PF17917"/>
    </source>
</evidence>
<keyword evidence="3" id="KW-0540">Nuclease</keyword>
<evidence type="ECO:0000313" key="10">
    <source>
        <dbReference type="EMBL" id="WMV48403.1"/>
    </source>
</evidence>
<evidence type="ECO:0000313" key="11">
    <source>
        <dbReference type="Proteomes" id="UP001234989"/>
    </source>
</evidence>
<keyword evidence="11" id="KW-1185">Reference proteome</keyword>
<dbReference type="SUPFAM" id="SSF54160">
    <property type="entry name" value="Chromo domain-like"/>
    <property type="match status" value="1"/>
</dbReference>
<keyword evidence="6" id="KW-0695">RNA-directed DNA polymerase</keyword>
<sequence length="264" mass="30565">MVYCDASRVGLGCVLMQNGKVIAYASRQLKVHEKNYPTHDLELAAVVFALKLWRHYLYGVHVDIFTDHKSLQYVLTQKELNLRQRRWLELLKDYDLSILYHPGKANVVADSLSRALEFEVDDWVYLKVSPMKGVMRFGKKGKLSPRYLGPYRIAKRIGNVAYELELSQELAAVHPVFHISMLKKCIGDPSLILPTESVKIKDNLSYEEVPVQILDCQVRRLRTKDVASVKVLWRNQFVEEATWEAEEDMKKRYPHLCESGRNAD</sequence>
<dbReference type="Pfam" id="PF24626">
    <property type="entry name" value="SH3_Tf2-1"/>
    <property type="match status" value="1"/>
</dbReference>
<dbReference type="InterPro" id="IPR041373">
    <property type="entry name" value="RT_RNaseH"/>
</dbReference>
<dbReference type="Gene3D" id="3.10.20.370">
    <property type="match status" value="1"/>
</dbReference>
<dbReference type="Pfam" id="PF00385">
    <property type="entry name" value="Chromo"/>
    <property type="match status" value="1"/>
</dbReference>
<dbReference type="Pfam" id="PF17917">
    <property type="entry name" value="RT_RNaseH"/>
    <property type="match status" value="1"/>
</dbReference>
<dbReference type="CDD" id="cd09274">
    <property type="entry name" value="RNase_HI_RT_Ty3"/>
    <property type="match status" value="1"/>
</dbReference>
<keyword evidence="1" id="KW-0808">Transferase</keyword>
<name>A0AAF0UMZ9_SOLVR</name>
<accession>A0AAF0UMZ9</accession>
<dbReference type="GO" id="GO:0016787">
    <property type="term" value="F:hydrolase activity"/>
    <property type="evidence" value="ECO:0007669"/>
    <property type="project" value="UniProtKB-KW"/>
</dbReference>
<evidence type="ECO:0000259" key="9">
    <source>
        <dbReference type="Pfam" id="PF24626"/>
    </source>
</evidence>
<feature type="domain" description="Tf2-1-like SH3-like" evidence="9">
    <location>
        <begin position="122"/>
        <end position="185"/>
    </location>
</feature>
<evidence type="ECO:0000259" key="7">
    <source>
        <dbReference type="Pfam" id="PF00385"/>
    </source>
</evidence>
<evidence type="ECO:0000256" key="4">
    <source>
        <dbReference type="ARBA" id="ARBA00022759"/>
    </source>
</evidence>
<dbReference type="PANTHER" id="PTHR46148:SF56">
    <property type="entry name" value="RETROTRANSPOSON PROTEIN"/>
    <property type="match status" value="1"/>
</dbReference>
<feature type="domain" description="Reverse transcriptase RNase H-like" evidence="8">
    <location>
        <begin position="2"/>
        <end position="94"/>
    </location>
</feature>
<dbReference type="AlphaFoldDB" id="A0AAF0UMZ9"/>
<dbReference type="EMBL" id="CP133620">
    <property type="protein sequence ID" value="WMV48403.1"/>
    <property type="molecule type" value="Genomic_DNA"/>
</dbReference>
<evidence type="ECO:0000256" key="5">
    <source>
        <dbReference type="ARBA" id="ARBA00022801"/>
    </source>
</evidence>
<proteinExistence type="predicted"/>
<keyword evidence="5" id="KW-0378">Hydrolase</keyword>
<dbReference type="Proteomes" id="UP001234989">
    <property type="component" value="Chromosome 9"/>
</dbReference>
<organism evidence="10 11">
    <name type="scientific">Solanum verrucosum</name>
    <dbReference type="NCBI Taxonomy" id="315347"/>
    <lineage>
        <taxon>Eukaryota</taxon>
        <taxon>Viridiplantae</taxon>
        <taxon>Streptophyta</taxon>
        <taxon>Embryophyta</taxon>
        <taxon>Tracheophyta</taxon>
        <taxon>Spermatophyta</taxon>
        <taxon>Magnoliopsida</taxon>
        <taxon>eudicotyledons</taxon>
        <taxon>Gunneridae</taxon>
        <taxon>Pentapetalae</taxon>
        <taxon>asterids</taxon>
        <taxon>lamiids</taxon>
        <taxon>Solanales</taxon>
        <taxon>Solanaceae</taxon>
        <taxon>Solanoideae</taxon>
        <taxon>Solaneae</taxon>
        <taxon>Solanum</taxon>
    </lineage>
</organism>
<keyword evidence="4" id="KW-0255">Endonuclease</keyword>
<gene>
    <name evidence="10" type="ORF">MTR67_041788</name>
</gene>
<protein>
    <submittedName>
        <fullName evidence="10">Uncharacterized protein</fullName>
    </submittedName>
</protein>
<dbReference type="GO" id="GO:0004519">
    <property type="term" value="F:endonuclease activity"/>
    <property type="evidence" value="ECO:0007669"/>
    <property type="project" value="UniProtKB-KW"/>
</dbReference>
<feature type="domain" description="Chromo" evidence="7">
    <location>
        <begin position="212"/>
        <end position="256"/>
    </location>
</feature>
<dbReference type="InterPro" id="IPR023780">
    <property type="entry name" value="Chromo_domain"/>
</dbReference>
<keyword evidence="2" id="KW-0548">Nucleotidyltransferase</keyword>